<proteinExistence type="predicted"/>
<organism evidence="1 2">
    <name type="scientific">Sorangium cellulosum</name>
    <name type="common">Polyangium cellulosum</name>
    <dbReference type="NCBI Taxonomy" id="56"/>
    <lineage>
        <taxon>Bacteria</taxon>
        <taxon>Pseudomonadati</taxon>
        <taxon>Myxococcota</taxon>
        <taxon>Polyangia</taxon>
        <taxon>Polyangiales</taxon>
        <taxon>Polyangiaceae</taxon>
        <taxon>Sorangium</taxon>
    </lineage>
</organism>
<evidence type="ECO:0000313" key="2">
    <source>
        <dbReference type="Proteomes" id="UP000295781"/>
    </source>
</evidence>
<reference evidence="1 2" key="1">
    <citation type="submission" date="2015-09" db="EMBL/GenBank/DDBJ databases">
        <title>Sorangium comparison.</title>
        <authorList>
            <person name="Zaburannyi N."/>
            <person name="Bunk B."/>
            <person name="Overmann J."/>
            <person name="Mueller R."/>
        </authorList>
    </citation>
    <scope>NUCLEOTIDE SEQUENCE [LARGE SCALE GENOMIC DNA]</scope>
    <source>
        <strain evidence="1 2">So ceGT47</strain>
    </source>
</reference>
<accession>A0A4P2Q3B5</accession>
<dbReference type="EMBL" id="CP012670">
    <property type="protein sequence ID" value="AUX23779.1"/>
    <property type="molecule type" value="Genomic_DNA"/>
</dbReference>
<dbReference type="AlphaFoldDB" id="A0A4P2Q3B5"/>
<protein>
    <submittedName>
        <fullName evidence="1">Uncharacterized protein</fullName>
    </submittedName>
</protein>
<evidence type="ECO:0000313" key="1">
    <source>
        <dbReference type="EMBL" id="AUX23779.1"/>
    </source>
</evidence>
<sequence>MSHCAGTPRASATAGRPRRIRPGFRFWCTEVQGVSRGGQRWRSCSFYRAGVMVTFSIWLDAGYR</sequence>
<gene>
    <name evidence="1" type="ORF">SOCEGT47_043090</name>
</gene>
<dbReference type="Proteomes" id="UP000295781">
    <property type="component" value="Chromosome"/>
</dbReference>
<name>A0A4P2Q3B5_SORCE</name>